<name>G7YER6_CLOSI</name>
<feature type="non-terminal residue" evidence="1">
    <location>
        <position position="70"/>
    </location>
</feature>
<keyword evidence="2" id="KW-1185">Reference proteome</keyword>
<evidence type="ECO:0000313" key="1">
    <source>
        <dbReference type="EMBL" id="GAA51449.1"/>
    </source>
</evidence>
<reference evidence="1" key="1">
    <citation type="journal article" date="2011" name="Genome Biol.">
        <title>The draft genome of the carcinogenic human liver fluke Clonorchis sinensis.</title>
        <authorList>
            <person name="Wang X."/>
            <person name="Chen W."/>
            <person name="Huang Y."/>
            <person name="Sun J."/>
            <person name="Men J."/>
            <person name="Liu H."/>
            <person name="Luo F."/>
            <person name="Guo L."/>
            <person name="Lv X."/>
            <person name="Deng C."/>
            <person name="Zhou C."/>
            <person name="Fan Y."/>
            <person name="Li X."/>
            <person name="Huang L."/>
            <person name="Hu Y."/>
            <person name="Liang C."/>
            <person name="Hu X."/>
            <person name="Xu J."/>
            <person name="Yu X."/>
        </authorList>
    </citation>
    <scope>NUCLEOTIDE SEQUENCE [LARGE SCALE GENOMIC DNA]</scope>
    <source>
        <strain evidence="1">Henan</strain>
    </source>
</reference>
<accession>G7YER6</accession>
<sequence length="70" mass="7671">MCVCVCGANSLTSGYFHLLTTSVRWYVSSGAGRPTPTVLRSHQLQINLVFTGESTESLVYAILQMNVTIF</sequence>
<dbReference type="Proteomes" id="UP000008909">
    <property type="component" value="Unassembled WGS sequence"/>
</dbReference>
<gene>
    <name evidence="1" type="ORF">CLF_106154</name>
</gene>
<dbReference type="AlphaFoldDB" id="G7YER6"/>
<evidence type="ECO:0000313" key="2">
    <source>
        <dbReference type="Proteomes" id="UP000008909"/>
    </source>
</evidence>
<dbReference type="EMBL" id="DF143155">
    <property type="protein sequence ID" value="GAA51449.1"/>
    <property type="molecule type" value="Genomic_DNA"/>
</dbReference>
<organism evidence="1 2">
    <name type="scientific">Clonorchis sinensis</name>
    <name type="common">Chinese liver fluke</name>
    <dbReference type="NCBI Taxonomy" id="79923"/>
    <lineage>
        <taxon>Eukaryota</taxon>
        <taxon>Metazoa</taxon>
        <taxon>Spiralia</taxon>
        <taxon>Lophotrochozoa</taxon>
        <taxon>Platyhelminthes</taxon>
        <taxon>Trematoda</taxon>
        <taxon>Digenea</taxon>
        <taxon>Opisthorchiida</taxon>
        <taxon>Opisthorchiata</taxon>
        <taxon>Opisthorchiidae</taxon>
        <taxon>Clonorchis</taxon>
    </lineage>
</organism>
<reference key="2">
    <citation type="submission" date="2011-10" db="EMBL/GenBank/DDBJ databases">
        <title>The genome and transcriptome sequence of Clonorchis sinensis provide insights into the carcinogenic liver fluke.</title>
        <authorList>
            <person name="Wang X."/>
            <person name="Huang Y."/>
            <person name="Chen W."/>
            <person name="Liu H."/>
            <person name="Guo L."/>
            <person name="Chen Y."/>
            <person name="Luo F."/>
            <person name="Zhou W."/>
            <person name="Sun J."/>
            <person name="Mao Q."/>
            <person name="Liang P."/>
            <person name="Zhou C."/>
            <person name="Tian Y."/>
            <person name="Men J."/>
            <person name="Lv X."/>
            <person name="Huang L."/>
            <person name="Zhou J."/>
            <person name="Hu Y."/>
            <person name="Li R."/>
            <person name="Zhang F."/>
            <person name="Lei H."/>
            <person name="Li X."/>
            <person name="Hu X."/>
            <person name="Liang C."/>
            <person name="Xu J."/>
            <person name="Wu Z."/>
            <person name="Yu X."/>
        </authorList>
    </citation>
    <scope>NUCLEOTIDE SEQUENCE</scope>
    <source>
        <strain>Henan</strain>
    </source>
</reference>
<protein>
    <submittedName>
        <fullName evidence="1">Uncharacterized protein</fullName>
    </submittedName>
</protein>
<proteinExistence type="predicted"/>